<dbReference type="SUPFAM" id="SSF50129">
    <property type="entry name" value="GroES-like"/>
    <property type="match status" value="1"/>
</dbReference>
<comment type="similarity">
    <text evidence="2">Belongs to the zinc-containing alcohol dehydrogenase family.</text>
</comment>
<name>H5SKP0_9ZZZZ</name>
<evidence type="ECO:0000259" key="7">
    <source>
        <dbReference type="Pfam" id="PF08240"/>
    </source>
</evidence>
<evidence type="ECO:0000256" key="5">
    <source>
        <dbReference type="ARBA" id="ARBA00023002"/>
    </source>
</evidence>
<dbReference type="PANTHER" id="PTHR42940:SF8">
    <property type="entry name" value="VACUOLAR PROTEIN SORTING-ASSOCIATED PROTEIN 11"/>
    <property type="match status" value="1"/>
</dbReference>
<organism evidence="8">
    <name type="scientific">uncultured prokaryote</name>
    <dbReference type="NCBI Taxonomy" id="198431"/>
    <lineage>
        <taxon>unclassified sequences</taxon>
        <taxon>environmental samples</taxon>
    </lineage>
</organism>
<dbReference type="InterPro" id="IPR011032">
    <property type="entry name" value="GroES-like_sf"/>
</dbReference>
<dbReference type="EMBL" id="AP011756">
    <property type="protein sequence ID" value="BAL56726.1"/>
    <property type="molecule type" value="Genomic_DNA"/>
</dbReference>
<feature type="domain" description="Alcohol dehydrogenase-like C-terminal" evidence="6">
    <location>
        <begin position="164"/>
        <end position="279"/>
    </location>
</feature>
<evidence type="ECO:0000256" key="2">
    <source>
        <dbReference type="ARBA" id="ARBA00008072"/>
    </source>
</evidence>
<dbReference type="Pfam" id="PF00107">
    <property type="entry name" value="ADH_zinc_N"/>
    <property type="match status" value="1"/>
</dbReference>
<evidence type="ECO:0000259" key="6">
    <source>
        <dbReference type="Pfam" id="PF00107"/>
    </source>
</evidence>
<sequence length="316" mass="34365">MKAAVLYRPGRPLRLERRPRPRARGEEVLVRVLGCGVCHSDVSLADGRFEVRLPLVLGHEVAGHAEGLGNVLVYASWGCGACRFCQQDEEQLCPEAQQAGWTCDGGYAEWVRVPSPRYLVPLGDLDPVHAAPLADAGLTPYRAVRRALPWLWEGATALVVGAGGLGQFAVQYVRLLSPAQVVAVERDRRKFPWVLDLGAQAVLHPREKVPPVRVVFDFVGSSATLRLGLQAVEPGGLVVQVGAGGGRVPFGLDRVPPEVHLTNSVWGSLQELREVVALARSGTLRWHVEAVSLDQVNEALERVRRGRVLGRLVLVP</sequence>
<dbReference type="Pfam" id="PF08240">
    <property type="entry name" value="ADH_N"/>
    <property type="match status" value="1"/>
</dbReference>
<reference evidence="8" key="2">
    <citation type="journal article" date="2012" name="PLoS ONE">
        <title>A Deeply Branching Thermophilic Bacterium with an Ancient Acetyl-CoA Pathway Dominates a Subsurface Ecosystem.</title>
        <authorList>
            <person name="Takami H."/>
            <person name="Noguchi H."/>
            <person name="Takaki Y."/>
            <person name="Uchiyama I."/>
            <person name="Toyoda A."/>
            <person name="Nishi S."/>
            <person name="Chee G.-J."/>
            <person name="Arai W."/>
            <person name="Nunoura T."/>
            <person name="Itoh T."/>
            <person name="Hattori M."/>
            <person name="Takai K."/>
        </authorList>
    </citation>
    <scope>NUCLEOTIDE SEQUENCE</scope>
</reference>
<dbReference type="GO" id="GO:0004022">
    <property type="term" value="F:alcohol dehydrogenase (NAD+) activity"/>
    <property type="evidence" value="ECO:0007669"/>
    <property type="project" value="TreeGrafter"/>
</dbReference>
<keyword evidence="4" id="KW-0862">Zinc</keyword>
<dbReference type="InterPro" id="IPR013149">
    <property type="entry name" value="ADH-like_C"/>
</dbReference>
<dbReference type="PANTHER" id="PTHR42940">
    <property type="entry name" value="ALCOHOL DEHYDROGENASE 1-RELATED"/>
    <property type="match status" value="1"/>
</dbReference>
<keyword evidence="3" id="KW-0479">Metal-binding</keyword>
<evidence type="ECO:0000256" key="3">
    <source>
        <dbReference type="ARBA" id="ARBA00022723"/>
    </source>
</evidence>
<dbReference type="InterPro" id="IPR013154">
    <property type="entry name" value="ADH-like_N"/>
</dbReference>
<keyword evidence="5" id="KW-0560">Oxidoreductase</keyword>
<evidence type="ECO:0000313" key="8">
    <source>
        <dbReference type="EMBL" id="BAL56726.1"/>
    </source>
</evidence>
<feature type="domain" description="Alcohol dehydrogenase-like N-terminal" evidence="7">
    <location>
        <begin position="26"/>
        <end position="122"/>
    </location>
</feature>
<comment type="cofactor">
    <cofactor evidence="1">
        <name>Zn(2+)</name>
        <dbReference type="ChEBI" id="CHEBI:29105"/>
    </cofactor>
</comment>
<gene>
    <name evidence="8" type="ORF">HGMM_F42E07C28</name>
</gene>
<dbReference type="Gene3D" id="3.90.180.10">
    <property type="entry name" value="Medium-chain alcohol dehydrogenases, catalytic domain"/>
    <property type="match status" value="1"/>
</dbReference>
<dbReference type="Gene3D" id="3.40.50.720">
    <property type="entry name" value="NAD(P)-binding Rossmann-like Domain"/>
    <property type="match status" value="1"/>
</dbReference>
<evidence type="ECO:0000256" key="4">
    <source>
        <dbReference type="ARBA" id="ARBA00022833"/>
    </source>
</evidence>
<dbReference type="SUPFAM" id="SSF51735">
    <property type="entry name" value="NAD(P)-binding Rossmann-fold domains"/>
    <property type="match status" value="1"/>
</dbReference>
<reference evidence="8" key="1">
    <citation type="journal article" date="2005" name="Environ. Microbiol.">
        <title>Genetic and functional properties of uncultivated thermophilic crenarchaeotes from a subsurface gold mine as revealed by analysis of genome fragments.</title>
        <authorList>
            <person name="Nunoura T."/>
            <person name="Hirayama H."/>
            <person name="Takami H."/>
            <person name="Oida H."/>
            <person name="Nishi S."/>
            <person name="Shimamura S."/>
            <person name="Suzuki Y."/>
            <person name="Inagaki F."/>
            <person name="Takai K."/>
            <person name="Nealson K.H."/>
            <person name="Horikoshi K."/>
        </authorList>
    </citation>
    <scope>NUCLEOTIDE SEQUENCE</scope>
</reference>
<dbReference type="GO" id="GO:0046872">
    <property type="term" value="F:metal ion binding"/>
    <property type="evidence" value="ECO:0007669"/>
    <property type="project" value="UniProtKB-KW"/>
</dbReference>
<evidence type="ECO:0000256" key="1">
    <source>
        <dbReference type="ARBA" id="ARBA00001947"/>
    </source>
</evidence>
<dbReference type="InterPro" id="IPR036291">
    <property type="entry name" value="NAD(P)-bd_dom_sf"/>
</dbReference>
<dbReference type="AlphaFoldDB" id="H5SKP0"/>
<protein>
    <submittedName>
        <fullName evidence="8">Alcohol dehydrogenase</fullName>
    </submittedName>
</protein>
<proteinExistence type="inferred from homology"/>
<accession>H5SKP0</accession>